<accession>A0A1I7RLJ5</accession>
<dbReference type="Proteomes" id="UP000582659">
    <property type="component" value="Unassembled WGS sequence"/>
</dbReference>
<keyword evidence="1" id="KW-0472">Membrane</keyword>
<reference evidence="3" key="2">
    <citation type="submission" date="2020-08" db="EMBL/GenBank/DDBJ databases">
        <authorList>
            <person name="Kikuchi T."/>
        </authorList>
    </citation>
    <scope>NUCLEOTIDE SEQUENCE</scope>
    <source>
        <strain evidence="2">Ka4C1</strain>
    </source>
</reference>
<organism evidence="4 6">
    <name type="scientific">Bursaphelenchus xylophilus</name>
    <name type="common">Pinewood nematode worm</name>
    <name type="synonym">Aphelenchoides xylophilus</name>
    <dbReference type="NCBI Taxonomy" id="6326"/>
    <lineage>
        <taxon>Eukaryota</taxon>
        <taxon>Metazoa</taxon>
        <taxon>Ecdysozoa</taxon>
        <taxon>Nematoda</taxon>
        <taxon>Chromadorea</taxon>
        <taxon>Rhabditida</taxon>
        <taxon>Tylenchina</taxon>
        <taxon>Tylenchomorpha</taxon>
        <taxon>Aphelenchoidea</taxon>
        <taxon>Aphelenchoididae</taxon>
        <taxon>Bursaphelenchus</taxon>
    </lineage>
</organism>
<evidence type="ECO:0000313" key="3">
    <source>
        <dbReference type="EMBL" id="CAG9082917.1"/>
    </source>
</evidence>
<evidence type="ECO:0000313" key="4">
    <source>
        <dbReference type="Proteomes" id="UP000095284"/>
    </source>
</evidence>
<dbReference type="Proteomes" id="UP000095284">
    <property type="component" value="Unplaced"/>
</dbReference>
<evidence type="ECO:0000256" key="1">
    <source>
        <dbReference type="SAM" id="Phobius"/>
    </source>
</evidence>
<feature type="transmembrane region" description="Helical" evidence="1">
    <location>
        <begin position="63"/>
        <end position="92"/>
    </location>
</feature>
<protein>
    <submittedName>
        <fullName evidence="2">(pine wood nematode) hypothetical protein</fullName>
    </submittedName>
</protein>
<dbReference type="WBParaSite" id="BXY_0158000.1">
    <property type="protein sequence ID" value="BXY_0158000.1"/>
    <property type="gene ID" value="BXY_0158000"/>
</dbReference>
<dbReference type="eggNOG" id="ENOG502SBRW">
    <property type="taxonomic scope" value="Eukaryota"/>
</dbReference>
<evidence type="ECO:0000313" key="2">
    <source>
        <dbReference type="EMBL" id="CAD5208796.1"/>
    </source>
</evidence>
<keyword evidence="5" id="KW-1185">Reference proteome</keyword>
<feature type="transmembrane region" description="Helical" evidence="1">
    <location>
        <begin position="23"/>
        <end position="43"/>
    </location>
</feature>
<reference evidence="6" key="1">
    <citation type="submission" date="2016-11" db="UniProtKB">
        <authorList>
            <consortium name="WormBaseParasite"/>
        </authorList>
    </citation>
    <scope>IDENTIFICATION</scope>
</reference>
<dbReference type="AlphaFoldDB" id="A0A1I7RLJ5"/>
<keyword evidence="1" id="KW-1133">Transmembrane helix</keyword>
<dbReference type="Proteomes" id="UP000659654">
    <property type="component" value="Unassembled WGS sequence"/>
</dbReference>
<proteinExistence type="predicted"/>
<gene>
    <name evidence="2" type="ORF">BXYJ_LOCUS1032</name>
</gene>
<sequence>MGDVPNTMPHTEEKTKSPWPNRIKAACFVTTAGFFGLGLRAAYKQAKPLDPQDLTKMKLMSGVGFASKALGIATLLTVSGFSLFVVGISALLDVNTPRQFGHKVRGAFGDKFRIAGSGSGESYESLSELFEVANKTKPEKKDETTN</sequence>
<dbReference type="EMBL" id="CAJFDI010000001">
    <property type="protein sequence ID" value="CAD5208796.1"/>
    <property type="molecule type" value="Genomic_DNA"/>
</dbReference>
<evidence type="ECO:0000313" key="6">
    <source>
        <dbReference type="WBParaSite" id="BXY_0158000.1"/>
    </source>
</evidence>
<dbReference type="EMBL" id="CAJFCV020000001">
    <property type="protein sequence ID" value="CAG9082917.1"/>
    <property type="molecule type" value="Genomic_DNA"/>
</dbReference>
<dbReference type="OrthoDB" id="2378895at2759"/>
<evidence type="ECO:0000313" key="5">
    <source>
        <dbReference type="Proteomes" id="UP000659654"/>
    </source>
</evidence>
<name>A0A1I7RLJ5_BURXY</name>
<keyword evidence="1" id="KW-0812">Transmembrane</keyword>